<evidence type="ECO:0000259" key="1">
    <source>
        <dbReference type="Pfam" id="PF00535"/>
    </source>
</evidence>
<dbReference type="PANTHER" id="PTHR43685:SF11">
    <property type="entry name" value="GLYCOSYLTRANSFERASE TAGX-RELATED"/>
    <property type="match status" value="1"/>
</dbReference>
<dbReference type="Proteomes" id="UP000603602">
    <property type="component" value="Unassembled WGS sequence"/>
</dbReference>
<dbReference type="EMBL" id="JACYTO010000001">
    <property type="protein sequence ID" value="MBD8501296.1"/>
    <property type="molecule type" value="Genomic_DNA"/>
</dbReference>
<accession>A0ABR9B547</accession>
<gene>
    <name evidence="2" type="ORF">IFO67_00165</name>
</gene>
<proteinExistence type="predicted"/>
<reference evidence="3" key="1">
    <citation type="submission" date="2023-07" db="EMBL/GenBank/DDBJ databases">
        <title>Thauera sp. CAU 1555 isolated from sand of Yaerae Beach.</title>
        <authorList>
            <person name="Kim W."/>
        </authorList>
    </citation>
    <scope>NUCLEOTIDE SEQUENCE [LARGE SCALE GENOMIC DNA]</scope>
    <source>
        <strain evidence="3">CAU 1555</strain>
    </source>
</reference>
<evidence type="ECO:0000313" key="3">
    <source>
        <dbReference type="Proteomes" id="UP000603602"/>
    </source>
</evidence>
<dbReference type="InterPro" id="IPR050834">
    <property type="entry name" value="Glycosyltransf_2"/>
</dbReference>
<protein>
    <submittedName>
        <fullName evidence="2">Glycosyltransferase family 2 protein</fullName>
    </submittedName>
</protein>
<dbReference type="CDD" id="cd04196">
    <property type="entry name" value="GT_2_like_d"/>
    <property type="match status" value="1"/>
</dbReference>
<keyword evidence="3" id="KW-1185">Reference proteome</keyword>
<name>A0ABR9B547_9RHOO</name>
<dbReference type="SUPFAM" id="SSF53448">
    <property type="entry name" value="Nucleotide-diphospho-sugar transferases"/>
    <property type="match status" value="1"/>
</dbReference>
<feature type="domain" description="Glycosyltransferase 2-like" evidence="1">
    <location>
        <begin position="12"/>
        <end position="120"/>
    </location>
</feature>
<comment type="caution">
    <text evidence="2">The sequence shown here is derived from an EMBL/GenBank/DDBJ whole genome shotgun (WGS) entry which is preliminary data.</text>
</comment>
<organism evidence="2 3">
    <name type="scientific">Thauera sedimentorum</name>
    <dbReference type="NCBI Taxonomy" id="2767595"/>
    <lineage>
        <taxon>Bacteria</taxon>
        <taxon>Pseudomonadati</taxon>
        <taxon>Pseudomonadota</taxon>
        <taxon>Betaproteobacteria</taxon>
        <taxon>Rhodocyclales</taxon>
        <taxon>Zoogloeaceae</taxon>
        <taxon>Thauera</taxon>
    </lineage>
</organism>
<dbReference type="PANTHER" id="PTHR43685">
    <property type="entry name" value="GLYCOSYLTRANSFERASE"/>
    <property type="match status" value="1"/>
</dbReference>
<dbReference type="InterPro" id="IPR029044">
    <property type="entry name" value="Nucleotide-diphossugar_trans"/>
</dbReference>
<dbReference type="Pfam" id="PF00535">
    <property type="entry name" value="Glycos_transf_2"/>
    <property type="match status" value="1"/>
</dbReference>
<sequence length="365" mass="40137">MSVLDPVPVLHILLATYRGARFLPAQLDSLIEQRDREWRLLVSDDGSDDDTLSILRGYAARDPRIVMVERSPATLGATRNFALLLQHFLSTDGQWFALCDQDDVWLPHKVERLRRALRDHVNATEPCLAYSDLAWIDERGRLLSASHFSGAGLRHPAQAATVSALLHNLVPGCAMAGNRALAERALPLPTSVAHHDWWLLALAAAGGEVVPVSEVLVHYRQHGNNQVGASGALRRIARLLTRPAYLLAHAKTQYWGAVEQGSELRTRLGFDRIKPAWRGALTVSERRLAAHSRWRRVHAILSGAAKRQGLARSIFMLIGALQEPPPSTDRTGGCTHVSACTDMADEWTARPCSGQADRGTDQPVG</sequence>
<dbReference type="RefSeq" id="WP_187716162.1">
    <property type="nucleotide sequence ID" value="NZ_JACTAH010000001.1"/>
</dbReference>
<dbReference type="Gene3D" id="3.90.550.10">
    <property type="entry name" value="Spore Coat Polysaccharide Biosynthesis Protein SpsA, Chain A"/>
    <property type="match status" value="1"/>
</dbReference>
<dbReference type="InterPro" id="IPR001173">
    <property type="entry name" value="Glyco_trans_2-like"/>
</dbReference>
<evidence type="ECO:0000313" key="2">
    <source>
        <dbReference type="EMBL" id="MBD8501296.1"/>
    </source>
</evidence>